<dbReference type="PANTHER" id="PTHR30288">
    <property type="entry name" value="FLAGELLAR CAP/ASSEMBLY PROTEIN FLID"/>
    <property type="match status" value="1"/>
</dbReference>
<keyword evidence="8" id="KW-0969">Cilium</keyword>
<organism evidence="8 9">
    <name type="scientific">Paenibacillus silvae</name>
    <dbReference type="NCBI Taxonomy" id="1325358"/>
    <lineage>
        <taxon>Bacteria</taxon>
        <taxon>Bacillati</taxon>
        <taxon>Bacillota</taxon>
        <taxon>Bacilli</taxon>
        <taxon>Bacillales</taxon>
        <taxon>Paenibacillaceae</taxon>
        <taxon>Paenibacillus</taxon>
    </lineage>
</organism>
<dbReference type="Pfam" id="PF02465">
    <property type="entry name" value="FliD_N"/>
    <property type="match status" value="1"/>
</dbReference>
<feature type="domain" description="Flagellar hook-associated protein 2 C-terminal" evidence="7">
    <location>
        <begin position="204"/>
        <end position="473"/>
    </location>
</feature>
<dbReference type="InterPro" id="IPR003481">
    <property type="entry name" value="FliD_N"/>
</dbReference>
<sequence length="483" mass="52457">MRISGLASGLDIDAMVKKLMTAERVPLDKINQQKTQTEWKRDNYRTISTKLVSFNEKISNLNLSKNIDSKQALVTGATGVLTATATGAATNSVLNVSVKNLATSSNVVYQGSAGATKMSDLYSGTETSVKVGEATISFSADDTIESFVKKINSNKDSGVTAVFNSATGGMSLTNRDTGDKDIELTGELFTSNTNFTTTGVKKGVDATVIINGLETTQASNRFTVNGVEISLSGVTPAGQTNQIEVTQNTDAIVDTVKAFVDFYNETIALMNQKTNEERYRKYLPLSTEQKADMKDSEIELWESKAKSGLLKNDSILNKSLSDMRTAMISDFNFGGTKLNITQIGITTGSYSERGKLILDEDKLRTALETNPEQVTALFSQVDSSTKSVTSDDGLFSRIKKINATALESLSEKAGTSKISSDLTTAFLPQSQMGNQLTIYERQITDLQSRLTRIENQYYKQFTAMETAMNKYNSTSSSLSSMLG</sequence>
<dbReference type="GO" id="GO:0007155">
    <property type="term" value="P:cell adhesion"/>
    <property type="evidence" value="ECO:0007669"/>
    <property type="project" value="InterPro"/>
</dbReference>
<keyword evidence="4 5" id="KW-0975">Bacterial flagellum</keyword>
<dbReference type="Pfam" id="PF07196">
    <property type="entry name" value="Flagellin_IN"/>
    <property type="match status" value="1"/>
</dbReference>
<keyword evidence="8" id="KW-0282">Flagellum</keyword>
<dbReference type="InterPro" id="IPR040026">
    <property type="entry name" value="FliD"/>
</dbReference>
<dbReference type="Proteomes" id="UP000249204">
    <property type="component" value="Unassembled WGS sequence"/>
</dbReference>
<accession>A0A2W6NM99</accession>
<comment type="subunit">
    <text evidence="2 5">Homopentamer.</text>
</comment>
<dbReference type="GO" id="GO:0005576">
    <property type="term" value="C:extracellular region"/>
    <property type="evidence" value="ECO:0007669"/>
    <property type="project" value="UniProtKB-SubCell"/>
</dbReference>
<comment type="caution">
    <text evidence="8">The sequence shown here is derived from an EMBL/GenBank/DDBJ whole genome shotgun (WGS) entry which is preliminary data.</text>
</comment>
<dbReference type="InterPro" id="IPR010809">
    <property type="entry name" value="FliD_C"/>
</dbReference>
<dbReference type="RefSeq" id="WP_111269111.1">
    <property type="nucleotide sequence ID" value="NZ_QKWW01000014.1"/>
</dbReference>
<protein>
    <recommendedName>
        <fullName evidence="5">Flagellar hook-associated protein 2</fullName>
        <shortName evidence="5">HAP2</shortName>
    </recommendedName>
    <alternativeName>
        <fullName evidence="5">Flagellar cap protein</fullName>
    </alternativeName>
</protein>
<dbReference type="AlphaFoldDB" id="A0A2W6NM99"/>
<comment type="function">
    <text evidence="5">Required for morphogenesis and for the elongation of the flagellar filament by facilitating polymerization of the flagellin monomers at the tip of growing filament. Forms a capping structure, which prevents flagellin subunits (transported through the central channel of the flagellum) from leaking out without polymerization at the distal end.</text>
</comment>
<gene>
    <name evidence="8" type="ORF">DN757_04740</name>
</gene>
<comment type="similarity">
    <text evidence="1 5">Belongs to the FliD family.</text>
</comment>
<keyword evidence="3" id="KW-0175">Coiled coil</keyword>
<evidence type="ECO:0000313" key="9">
    <source>
        <dbReference type="Proteomes" id="UP000249204"/>
    </source>
</evidence>
<evidence type="ECO:0000256" key="1">
    <source>
        <dbReference type="ARBA" id="ARBA00009764"/>
    </source>
</evidence>
<dbReference type="EMBL" id="QKWW01000014">
    <property type="protein sequence ID" value="PZT56949.1"/>
    <property type="molecule type" value="Genomic_DNA"/>
</dbReference>
<evidence type="ECO:0000313" key="8">
    <source>
        <dbReference type="EMBL" id="PZT56949.1"/>
    </source>
</evidence>
<name>A0A2W6NM99_9BACL</name>
<evidence type="ECO:0000256" key="3">
    <source>
        <dbReference type="ARBA" id="ARBA00023054"/>
    </source>
</evidence>
<evidence type="ECO:0000259" key="6">
    <source>
        <dbReference type="Pfam" id="PF02465"/>
    </source>
</evidence>
<reference evidence="8 9" key="1">
    <citation type="submission" date="2018-06" db="EMBL/GenBank/DDBJ databases">
        <title>Isolation of heavy metals resistant Paenibacillus silvae NC2 from Gold-Copper mine in ZiJin, China.</title>
        <authorList>
            <person name="Xu J."/>
            <person name="Mazhar H.S."/>
            <person name="Rensing C."/>
        </authorList>
    </citation>
    <scope>NUCLEOTIDE SEQUENCE [LARGE SCALE GENOMIC DNA]</scope>
    <source>
        <strain evidence="8 9">NC2</strain>
    </source>
</reference>
<evidence type="ECO:0000256" key="5">
    <source>
        <dbReference type="RuleBase" id="RU362066"/>
    </source>
</evidence>
<keyword evidence="8" id="KW-0966">Cell projection</keyword>
<evidence type="ECO:0000256" key="2">
    <source>
        <dbReference type="ARBA" id="ARBA00011255"/>
    </source>
</evidence>
<keyword evidence="5" id="KW-0964">Secreted</keyword>
<dbReference type="GO" id="GO:0071973">
    <property type="term" value="P:bacterial-type flagellum-dependent cell motility"/>
    <property type="evidence" value="ECO:0007669"/>
    <property type="project" value="TreeGrafter"/>
</dbReference>
<dbReference type="GO" id="GO:0009421">
    <property type="term" value="C:bacterial-type flagellum filament cap"/>
    <property type="evidence" value="ECO:0007669"/>
    <property type="project" value="InterPro"/>
</dbReference>
<evidence type="ECO:0000259" key="7">
    <source>
        <dbReference type="Pfam" id="PF07195"/>
    </source>
</evidence>
<dbReference type="Pfam" id="PF07195">
    <property type="entry name" value="FliD_C"/>
    <property type="match status" value="1"/>
</dbReference>
<dbReference type="GO" id="GO:0009424">
    <property type="term" value="C:bacterial-type flagellum hook"/>
    <property type="evidence" value="ECO:0007669"/>
    <property type="project" value="UniProtKB-UniRule"/>
</dbReference>
<proteinExistence type="inferred from homology"/>
<comment type="subcellular location">
    <subcellularLocation>
        <location evidence="5">Secreted</location>
    </subcellularLocation>
    <subcellularLocation>
        <location evidence="5">Bacterial flagellum</location>
    </subcellularLocation>
</comment>
<dbReference type="InterPro" id="IPR010810">
    <property type="entry name" value="Flagellin_hook_IN_motif"/>
</dbReference>
<dbReference type="PANTHER" id="PTHR30288:SF0">
    <property type="entry name" value="FLAGELLAR HOOK-ASSOCIATED PROTEIN 2"/>
    <property type="match status" value="1"/>
</dbReference>
<evidence type="ECO:0000256" key="4">
    <source>
        <dbReference type="ARBA" id="ARBA00023143"/>
    </source>
</evidence>
<feature type="domain" description="Flagellar hook-associated protein 2 N-terminal" evidence="6">
    <location>
        <begin position="8"/>
        <end position="104"/>
    </location>
</feature>